<dbReference type="STRING" id="357750.A0A2S6CM74"/>
<sequence length="356" mass="41157">MSPDNTVELAEAGPRDAAVAIDATKERSFHHSYTFIEDTISQGTAAAAPRHELKQTDRTIAEIEASCKEEQEKERRYQESRIWERIVKEEEARLSMPQRDEGRRRQEREAEALEEARERERDDDDEEAKSMFASLGNSSLAILVSEAKIRAEEELERQYQEKKIRESIQLKLKARAKIAEDDKELARQERQAELYEEVYARDRDRGGEDVEAKAMFASLYQSFPGSLRYALATTRQVGTSFLMFDRDVPLSVVRGKQERKPAHLMLKPHLDESSPKWPAPGLAALMLSRFLGVAEKIQYPGVIEEPSSFLTGNRKGYVYDTPFLMQFRNVCWEKPRPIWDERMREVPDIDKSHMDT</sequence>
<feature type="compositionally biased region" description="Basic and acidic residues" evidence="2">
    <location>
        <begin position="94"/>
        <end position="120"/>
    </location>
</feature>
<gene>
    <name evidence="4" type="ORF">CBER1_10818</name>
</gene>
<organism evidence="4 5">
    <name type="scientific">Cercospora berteroae</name>
    <dbReference type="NCBI Taxonomy" id="357750"/>
    <lineage>
        <taxon>Eukaryota</taxon>
        <taxon>Fungi</taxon>
        <taxon>Dikarya</taxon>
        <taxon>Ascomycota</taxon>
        <taxon>Pezizomycotina</taxon>
        <taxon>Dothideomycetes</taxon>
        <taxon>Dothideomycetidae</taxon>
        <taxon>Mycosphaerellales</taxon>
        <taxon>Mycosphaerellaceae</taxon>
        <taxon>Cercospora</taxon>
    </lineage>
</organism>
<dbReference type="OrthoDB" id="514777at2759"/>
<evidence type="ECO:0000313" key="5">
    <source>
        <dbReference type="Proteomes" id="UP000237631"/>
    </source>
</evidence>
<dbReference type="AlphaFoldDB" id="A0A2S6CM74"/>
<comment type="caution">
    <text evidence="4">The sequence shown here is derived from an EMBL/GenBank/DDBJ whole genome shotgun (WGS) entry which is preliminary data.</text>
</comment>
<dbReference type="Pfam" id="PF12152">
    <property type="entry name" value="eIF_4G1"/>
    <property type="match status" value="1"/>
</dbReference>
<reference evidence="5" key="1">
    <citation type="journal article" date="2017" name="bioRxiv">
        <title>Conservation of a gene cluster reveals novel cercosporin biosynthetic mechanisms and extends production to the genus Colletotrichum.</title>
        <authorList>
            <person name="de Jonge R."/>
            <person name="Ebert M.K."/>
            <person name="Huitt-Roehl C.R."/>
            <person name="Pal P."/>
            <person name="Suttle J.C."/>
            <person name="Spanner R.E."/>
            <person name="Neubauer J.D."/>
            <person name="Jurick W.M.II."/>
            <person name="Stott K.A."/>
            <person name="Secor G.A."/>
            <person name="Thomma B.P.H.J."/>
            <person name="Van de Peer Y."/>
            <person name="Townsend C.A."/>
            <person name="Bolton M.D."/>
        </authorList>
    </citation>
    <scope>NUCLEOTIDE SEQUENCE [LARGE SCALE GENOMIC DNA]</scope>
    <source>
        <strain evidence="5">CBS538.71</strain>
    </source>
</reference>
<proteinExistence type="predicted"/>
<dbReference type="Proteomes" id="UP000237631">
    <property type="component" value="Unassembled WGS sequence"/>
</dbReference>
<dbReference type="SUPFAM" id="SSF101489">
    <property type="entry name" value="Eukaryotic initiation factor 4f subunit eIF4g, eIF4e-binding domain"/>
    <property type="match status" value="1"/>
</dbReference>
<feature type="domain" description="Eukaryotic translation initiation factor 4G1 eIF4E-binding" evidence="3">
    <location>
        <begin position="279"/>
        <end position="335"/>
    </location>
</feature>
<protein>
    <recommendedName>
        <fullName evidence="3">Eukaryotic translation initiation factor 4G1 eIF4E-binding domain-containing protein</fullName>
    </recommendedName>
</protein>
<accession>A0A2S6CM74</accession>
<evidence type="ECO:0000256" key="2">
    <source>
        <dbReference type="SAM" id="MobiDB-lite"/>
    </source>
</evidence>
<feature type="coiled-coil region" evidence="1">
    <location>
        <begin position="169"/>
        <end position="205"/>
    </location>
</feature>
<dbReference type="Gene3D" id="1.20.970.30">
    <property type="entry name" value="eIF4G, eIF4E-binding domain"/>
    <property type="match status" value="1"/>
</dbReference>
<keyword evidence="1" id="KW-0175">Coiled coil</keyword>
<evidence type="ECO:0000313" key="4">
    <source>
        <dbReference type="EMBL" id="PPJ60819.1"/>
    </source>
</evidence>
<evidence type="ECO:0000259" key="3">
    <source>
        <dbReference type="Pfam" id="PF12152"/>
    </source>
</evidence>
<feature type="region of interest" description="Disordered" evidence="2">
    <location>
        <begin position="94"/>
        <end position="128"/>
    </location>
</feature>
<keyword evidence="5" id="KW-1185">Reference proteome</keyword>
<name>A0A2S6CM74_9PEZI</name>
<dbReference type="InterPro" id="IPR022745">
    <property type="entry name" value="eIF4G1_eIF4E-bd"/>
</dbReference>
<dbReference type="EMBL" id="PNEN01000208">
    <property type="protein sequence ID" value="PPJ60819.1"/>
    <property type="molecule type" value="Genomic_DNA"/>
</dbReference>
<evidence type="ECO:0000256" key="1">
    <source>
        <dbReference type="SAM" id="Coils"/>
    </source>
</evidence>
<dbReference type="InterPro" id="IPR036211">
    <property type="entry name" value="eIF4G_eIF4E-bd_sf"/>
</dbReference>